<organism evidence="2 3">
    <name type="scientific">Tistrella arctica</name>
    <dbReference type="NCBI Taxonomy" id="3133430"/>
    <lineage>
        <taxon>Bacteria</taxon>
        <taxon>Pseudomonadati</taxon>
        <taxon>Pseudomonadota</taxon>
        <taxon>Alphaproteobacteria</taxon>
        <taxon>Geminicoccales</taxon>
        <taxon>Geminicoccaceae</taxon>
        <taxon>Tistrella</taxon>
    </lineage>
</organism>
<dbReference type="InterPro" id="IPR001753">
    <property type="entry name" value="Enoyl-CoA_hydra/iso"/>
</dbReference>
<evidence type="ECO:0000256" key="1">
    <source>
        <dbReference type="ARBA" id="ARBA00005254"/>
    </source>
</evidence>
<comment type="caution">
    <text evidence="2">The sequence shown here is derived from an EMBL/GenBank/DDBJ whole genome shotgun (WGS) entry which is preliminary data.</text>
</comment>
<evidence type="ECO:0000313" key="2">
    <source>
        <dbReference type="EMBL" id="MEN2989621.1"/>
    </source>
</evidence>
<dbReference type="PANTHER" id="PTHR43459">
    <property type="entry name" value="ENOYL-COA HYDRATASE"/>
    <property type="match status" value="1"/>
</dbReference>
<sequence>MTTPTWTTIQADLRDEILTLTLNRPERLNAFDRVMHRELGEAIGHGATAAGIRVIVLTGAGRAFSAGGDMSAAPPDAGDFAAEAEDARRIVFGMLDCDRPIVCRMNGDAIGLGATIALLSDVVVATEDARLADPHVRAGLVAGDGGALIWPLICGVMKAKYYLLTGDMMRATEAERLGLITRVVAKDGLDRETARIVSMLRANAPLALKWTKRAINAHIDATGRAIFEMSLAHEGLTIMSSDHLEFRAAFREKRTPVFTGR</sequence>
<dbReference type="Gene3D" id="1.10.12.10">
    <property type="entry name" value="Lyase 2-enoyl-coa Hydratase, Chain A, domain 2"/>
    <property type="match status" value="1"/>
</dbReference>
<proteinExistence type="inferred from homology"/>
<comment type="similarity">
    <text evidence="1">Belongs to the enoyl-CoA hydratase/isomerase family.</text>
</comment>
<accession>A0ABU9YLE1</accession>
<dbReference type="InterPro" id="IPR029045">
    <property type="entry name" value="ClpP/crotonase-like_dom_sf"/>
</dbReference>
<protein>
    <submittedName>
        <fullName evidence="2">Enoyl-CoA hydratase-related protein</fullName>
    </submittedName>
</protein>
<dbReference type="Proteomes" id="UP001413721">
    <property type="component" value="Unassembled WGS sequence"/>
</dbReference>
<evidence type="ECO:0000313" key="3">
    <source>
        <dbReference type="Proteomes" id="UP001413721"/>
    </source>
</evidence>
<dbReference type="PANTHER" id="PTHR43459:SF3">
    <property type="entry name" value="ENOYL-COA HYDRATASE ECHA15 (ENOYL HYDRASE) (UNSATURATED ACYL-COA HYDRATASE) (CROTONASE)-RELATED"/>
    <property type="match status" value="1"/>
</dbReference>
<reference evidence="2 3" key="1">
    <citation type="submission" date="2024-03" db="EMBL/GenBank/DDBJ databases">
        <title>High-quality draft genome sequencing of Tistrella sp. BH-R2-4.</title>
        <authorList>
            <person name="Dong C."/>
        </authorList>
    </citation>
    <scope>NUCLEOTIDE SEQUENCE [LARGE SCALE GENOMIC DNA]</scope>
    <source>
        <strain evidence="2 3">BH-R2-4</strain>
    </source>
</reference>
<name>A0ABU9YLE1_9PROT</name>
<dbReference type="SUPFAM" id="SSF52096">
    <property type="entry name" value="ClpP/crotonase"/>
    <property type="match status" value="1"/>
</dbReference>
<dbReference type="RefSeq" id="WP_345933181.1">
    <property type="nucleotide sequence ID" value="NZ_JBBKTV010000004.1"/>
</dbReference>
<dbReference type="EMBL" id="JBBKTW010000005">
    <property type="protein sequence ID" value="MEN2989621.1"/>
    <property type="molecule type" value="Genomic_DNA"/>
</dbReference>
<dbReference type="InterPro" id="IPR014748">
    <property type="entry name" value="Enoyl-CoA_hydra_C"/>
</dbReference>
<keyword evidence="3" id="KW-1185">Reference proteome</keyword>
<gene>
    <name evidence="2" type="ORF">WG926_14995</name>
</gene>
<dbReference type="Gene3D" id="3.90.226.10">
    <property type="entry name" value="2-enoyl-CoA Hydratase, Chain A, domain 1"/>
    <property type="match status" value="1"/>
</dbReference>
<dbReference type="Pfam" id="PF00378">
    <property type="entry name" value="ECH_1"/>
    <property type="match status" value="1"/>
</dbReference>
<dbReference type="CDD" id="cd06558">
    <property type="entry name" value="crotonase-like"/>
    <property type="match status" value="1"/>
</dbReference>